<dbReference type="NCBIfam" id="NF007821">
    <property type="entry name" value="PRK10530.1"/>
    <property type="match status" value="1"/>
</dbReference>
<dbReference type="PANTHER" id="PTHR10000">
    <property type="entry name" value="PHOSPHOSERINE PHOSPHATASE"/>
    <property type="match status" value="1"/>
</dbReference>
<dbReference type="AlphaFoldDB" id="A0A4V7IA83"/>
<dbReference type="InterPro" id="IPR036412">
    <property type="entry name" value="HAD-like_sf"/>
</dbReference>
<accession>A0A4V7IA83</accession>
<dbReference type="SUPFAM" id="SSF56784">
    <property type="entry name" value="HAD-like"/>
    <property type="match status" value="1"/>
</dbReference>
<dbReference type="Pfam" id="PF08282">
    <property type="entry name" value="Hydrolase_3"/>
    <property type="match status" value="1"/>
</dbReference>
<dbReference type="PANTHER" id="PTHR10000:SF58">
    <property type="entry name" value="PYRIDOXAL PHOSPHATE PHOSPHATASE YBHA"/>
    <property type="match status" value="1"/>
</dbReference>
<dbReference type="GO" id="GO:0005829">
    <property type="term" value="C:cytosol"/>
    <property type="evidence" value="ECO:0007669"/>
    <property type="project" value="TreeGrafter"/>
</dbReference>
<dbReference type="SFLD" id="SFLDS00003">
    <property type="entry name" value="Haloacid_Dehalogenase"/>
    <property type="match status" value="1"/>
</dbReference>
<dbReference type="Gene3D" id="3.40.50.1000">
    <property type="entry name" value="HAD superfamily/HAD-like"/>
    <property type="match status" value="1"/>
</dbReference>
<dbReference type="InterPro" id="IPR006379">
    <property type="entry name" value="HAD-SF_hydro_IIB"/>
</dbReference>
<gene>
    <name evidence="1" type="ORF">F542_11890</name>
</gene>
<dbReference type="InterPro" id="IPR000150">
    <property type="entry name" value="Cof"/>
</dbReference>
<dbReference type="GO" id="GO:0000287">
    <property type="term" value="F:magnesium ion binding"/>
    <property type="evidence" value="ECO:0007669"/>
    <property type="project" value="UniProtKB-ARBA"/>
</dbReference>
<proteinExistence type="predicted"/>
<dbReference type="CDD" id="cd07516">
    <property type="entry name" value="HAD_Pase"/>
    <property type="match status" value="1"/>
</dbReference>
<organism evidence="1 2">
    <name type="scientific">Bibersteinia trehalosi USDA-ARS-USMARC-188</name>
    <dbReference type="NCBI Taxonomy" id="1263829"/>
    <lineage>
        <taxon>Bacteria</taxon>
        <taxon>Pseudomonadati</taxon>
        <taxon>Pseudomonadota</taxon>
        <taxon>Gammaproteobacteria</taxon>
        <taxon>Pasteurellales</taxon>
        <taxon>Pasteurellaceae</taxon>
        <taxon>Bibersteinia</taxon>
    </lineage>
</organism>
<evidence type="ECO:0000313" key="1">
    <source>
        <dbReference type="EMBL" id="AHG81907.1"/>
    </source>
</evidence>
<dbReference type="PROSITE" id="PS01228">
    <property type="entry name" value="COF_1"/>
    <property type="match status" value="1"/>
</dbReference>
<dbReference type="SFLD" id="SFLDG01140">
    <property type="entry name" value="C2.B:_Phosphomannomutase_and_P"/>
    <property type="match status" value="1"/>
</dbReference>
<name>A0A4V7IA83_BIBTR</name>
<protein>
    <submittedName>
        <fullName evidence="1">Hydrolase</fullName>
    </submittedName>
</protein>
<dbReference type="GO" id="GO:0016791">
    <property type="term" value="F:phosphatase activity"/>
    <property type="evidence" value="ECO:0007669"/>
    <property type="project" value="TreeGrafter"/>
</dbReference>
<dbReference type="KEGG" id="btre:F542_11890"/>
<dbReference type="Proteomes" id="UP000019091">
    <property type="component" value="Chromosome"/>
</dbReference>
<sequence length="275" mass="30591">MEFSMSYKAIAFDLDGTLLSSQATILDSSKQAIKVAQAKGLKIFIVTGRHHTAVRPYYAELGLDTPVVCCNGTYLYDFKNDQVLASNPLSAEQATFLITQAKQQGIHTAVYTRDAMVYEVLNPHFEKLQQWVASCPEDVRPNVHQIEDFLSLVDSGNTIWKVLISDPDLNKMQNFVEKLPLDQFSPEWSWVDRADITRTGNSKGNCLAELLKREQIDPKQVIAFGDNFNDISMLSLVGMGIAMGGSELEVQQNAKRVIGSNNEDSIAQTLADLLK</sequence>
<dbReference type="PROSITE" id="PS01229">
    <property type="entry name" value="COF_2"/>
    <property type="match status" value="1"/>
</dbReference>
<dbReference type="Gene3D" id="3.30.1240.10">
    <property type="match status" value="1"/>
</dbReference>
<dbReference type="NCBIfam" id="TIGR01484">
    <property type="entry name" value="HAD-SF-IIB"/>
    <property type="match status" value="1"/>
</dbReference>
<reference evidence="1 2" key="1">
    <citation type="journal article" date="2014" name="Genome Announc.">
        <title>Complete Closed Genome Sequences of Three Bibersteinia trehalosi Nasopharyngeal Isolates from Cattle with Shipping Fever.</title>
        <authorList>
            <person name="Harhay G.P."/>
            <person name="McVey D.S."/>
            <person name="Koren S."/>
            <person name="Phillippy A.M."/>
            <person name="Bono J."/>
            <person name="Harhay D.M."/>
            <person name="Clawson M.L."/>
            <person name="Heaton M.P."/>
            <person name="Chitko-McKown C.G."/>
            <person name="Korlach J."/>
            <person name="Smith T.P."/>
        </authorList>
    </citation>
    <scope>NUCLEOTIDE SEQUENCE [LARGE SCALE GENOMIC DNA]</scope>
    <source>
        <strain evidence="1 2">USDA-ARS-USMARC-188</strain>
    </source>
</reference>
<dbReference type="InterPro" id="IPR023214">
    <property type="entry name" value="HAD_sf"/>
</dbReference>
<keyword evidence="1" id="KW-0378">Hydrolase</keyword>
<dbReference type="EMBL" id="CP006954">
    <property type="protein sequence ID" value="AHG81907.1"/>
    <property type="molecule type" value="Genomic_DNA"/>
</dbReference>
<evidence type="ECO:0000313" key="2">
    <source>
        <dbReference type="Proteomes" id="UP000019091"/>
    </source>
</evidence>
<dbReference type="NCBIfam" id="TIGR00099">
    <property type="entry name" value="Cof-subfamily"/>
    <property type="match status" value="1"/>
</dbReference>